<reference evidence="1 2" key="1">
    <citation type="journal article" date="2019" name="Sci. Rep.">
        <title>Orb-weaving spider Araneus ventricosus genome elucidates the spidroin gene catalogue.</title>
        <authorList>
            <person name="Kono N."/>
            <person name="Nakamura H."/>
            <person name="Ohtoshi R."/>
            <person name="Moran D.A.P."/>
            <person name="Shinohara A."/>
            <person name="Yoshida Y."/>
            <person name="Fujiwara M."/>
            <person name="Mori M."/>
            <person name="Tomita M."/>
            <person name="Arakawa K."/>
        </authorList>
    </citation>
    <scope>NUCLEOTIDE SEQUENCE [LARGE SCALE GENOMIC DNA]</scope>
</reference>
<comment type="caution">
    <text evidence="1">The sequence shown here is derived from an EMBL/GenBank/DDBJ whole genome shotgun (WGS) entry which is preliminary data.</text>
</comment>
<accession>A0A4Y2BPC2</accession>
<evidence type="ECO:0000313" key="2">
    <source>
        <dbReference type="Proteomes" id="UP000499080"/>
    </source>
</evidence>
<dbReference type="GO" id="GO:0003676">
    <property type="term" value="F:nucleic acid binding"/>
    <property type="evidence" value="ECO:0007669"/>
    <property type="project" value="InterPro"/>
</dbReference>
<dbReference type="Proteomes" id="UP000499080">
    <property type="component" value="Unassembled WGS sequence"/>
</dbReference>
<sequence length="191" mass="21550">MPQQLVDNLVLKWTEVINTAPQSGVVISPTKDWICLAIRLPNEIFCLLPNYAQSQLFYKVPLHPLDFFFGKFCSLYPCSNILRILCPINGLYTDGSKTEHGVGAVFLVLTDDIWTYHWSAKLNDNNAVFQAELTALQEAVKYASHLPNHNTFKIHVDNRASTMASSNSKSTNQTARQIFKILLPNPRIKVS</sequence>
<organism evidence="1 2">
    <name type="scientific">Araneus ventricosus</name>
    <name type="common">Orbweaver spider</name>
    <name type="synonym">Epeira ventricosa</name>
    <dbReference type="NCBI Taxonomy" id="182803"/>
    <lineage>
        <taxon>Eukaryota</taxon>
        <taxon>Metazoa</taxon>
        <taxon>Ecdysozoa</taxon>
        <taxon>Arthropoda</taxon>
        <taxon>Chelicerata</taxon>
        <taxon>Arachnida</taxon>
        <taxon>Araneae</taxon>
        <taxon>Araneomorphae</taxon>
        <taxon>Entelegynae</taxon>
        <taxon>Araneoidea</taxon>
        <taxon>Araneidae</taxon>
        <taxon>Araneus</taxon>
    </lineage>
</organism>
<dbReference type="InterPro" id="IPR036397">
    <property type="entry name" value="RNaseH_sf"/>
</dbReference>
<evidence type="ECO:0008006" key="3">
    <source>
        <dbReference type="Google" id="ProtNLM"/>
    </source>
</evidence>
<gene>
    <name evidence="1" type="ORF">AVEN_54664_1</name>
</gene>
<dbReference type="EMBL" id="BGPR01000090">
    <property type="protein sequence ID" value="GBL93034.1"/>
    <property type="molecule type" value="Genomic_DNA"/>
</dbReference>
<proteinExistence type="predicted"/>
<dbReference type="InterPro" id="IPR012337">
    <property type="entry name" value="RNaseH-like_sf"/>
</dbReference>
<dbReference type="SUPFAM" id="SSF53098">
    <property type="entry name" value="Ribonuclease H-like"/>
    <property type="match status" value="1"/>
</dbReference>
<dbReference type="Gene3D" id="3.30.420.10">
    <property type="entry name" value="Ribonuclease H-like superfamily/Ribonuclease H"/>
    <property type="match status" value="1"/>
</dbReference>
<keyword evidence="2" id="KW-1185">Reference proteome</keyword>
<name>A0A4Y2BPC2_ARAVE</name>
<protein>
    <recommendedName>
        <fullName evidence="3">RNase H type-1 domain-containing protein</fullName>
    </recommendedName>
</protein>
<evidence type="ECO:0000313" key="1">
    <source>
        <dbReference type="EMBL" id="GBL93034.1"/>
    </source>
</evidence>
<dbReference type="AlphaFoldDB" id="A0A4Y2BPC2"/>